<evidence type="ECO:0000313" key="3">
    <source>
        <dbReference type="Proteomes" id="UP000028760"/>
    </source>
</evidence>
<dbReference type="AlphaFoldDB" id="A0A096M9W3"/>
<evidence type="ECO:0000256" key="1">
    <source>
        <dbReference type="SAM" id="Phobius"/>
    </source>
</evidence>
<dbReference type="eggNOG" id="ENOG502S6KQ">
    <property type="taxonomic scope" value="Eukaryota"/>
</dbReference>
<dbReference type="GeneTree" id="ENSGT00730000113416"/>
<dbReference type="InterPro" id="IPR031363">
    <property type="entry name" value="TMEM252"/>
</dbReference>
<keyword evidence="3" id="KW-1185">Reference proteome</keyword>
<name>A0A096M9W3_POEFO</name>
<evidence type="ECO:0000313" key="2">
    <source>
        <dbReference type="Ensembl" id="ENSPFOP00000028204.1"/>
    </source>
</evidence>
<evidence type="ECO:0008006" key="4">
    <source>
        <dbReference type="Google" id="ProtNLM"/>
    </source>
</evidence>
<dbReference type="Pfam" id="PF15664">
    <property type="entry name" value="TMEM252"/>
    <property type="match status" value="1"/>
</dbReference>
<dbReference type="OMA" id="CHSMKSK"/>
<dbReference type="EMBL" id="AYCK01002953">
    <property type="status" value="NOT_ANNOTATED_CDS"/>
    <property type="molecule type" value="Genomic_DNA"/>
</dbReference>
<reference evidence="2" key="2">
    <citation type="submission" date="2025-08" db="UniProtKB">
        <authorList>
            <consortium name="Ensembl"/>
        </authorList>
    </citation>
    <scope>IDENTIFICATION</scope>
</reference>
<reference evidence="3" key="1">
    <citation type="submission" date="2013-10" db="EMBL/GenBank/DDBJ databases">
        <authorList>
            <person name="Schartl M."/>
            <person name="Warren W."/>
        </authorList>
    </citation>
    <scope>NUCLEOTIDE SEQUENCE [LARGE SCALE GENOMIC DNA]</scope>
    <source>
        <strain evidence="3">female</strain>
    </source>
</reference>
<keyword evidence="1" id="KW-0812">Transmembrane</keyword>
<dbReference type="PANTHER" id="PTHR35682">
    <property type="entry name" value="TRANSMEMBRANE PROTEIN 252"/>
    <property type="match status" value="1"/>
</dbReference>
<dbReference type="Proteomes" id="UP000028760">
    <property type="component" value="Unassembled WGS sequence"/>
</dbReference>
<sequence>MDIKKQLLSFARMFLPSVGFVFTCIGAYLVSQQNRPGFDHRMVPVYIMIVFGFLAMLIGVFWSLCHLMRSKMYHRRRHDSDIQIFTVESRPNSFPPPYEETQCPFDVSPGSMHEEVVSVDGVPVVLDVAPPLYTQDSSESPDCRWSWEPPPRYSQVVHTEHRNVDILLSGL</sequence>
<keyword evidence="1" id="KW-1133">Transmembrane helix</keyword>
<accession>A0A096M9W3</accession>
<protein>
    <recommendedName>
        <fullName evidence="4">Transmembrane protein 252</fullName>
    </recommendedName>
</protein>
<dbReference type="PANTHER" id="PTHR35682:SF1">
    <property type="entry name" value="TRANSMEMBRANE PROTEIN 252"/>
    <property type="match status" value="1"/>
</dbReference>
<organism evidence="2 3">
    <name type="scientific">Poecilia formosa</name>
    <name type="common">Amazon molly</name>
    <name type="synonym">Limia formosa</name>
    <dbReference type="NCBI Taxonomy" id="48698"/>
    <lineage>
        <taxon>Eukaryota</taxon>
        <taxon>Metazoa</taxon>
        <taxon>Chordata</taxon>
        <taxon>Craniata</taxon>
        <taxon>Vertebrata</taxon>
        <taxon>Euteleostomi</taxon>
        <taxon>Actinopterygii</taxon>
        <taxon>Neopterygii</taxon>
        <taxon>Teleostei</taxon>
        <taxon>Neoteleostei</taxon>
        <taxon>Acanthomorphata</taxon>
        <taxon>Ovalentaria</taxon>
        <taxon>Atherinomorphae</taxon>
        <taxon>Cyprinodontiformes</taxon>
        <taxon>Poeciliidae</taxon>
        <taxon>Poeciliinae</taxon>
        <taxon>Poecilia</taxon>
    </lineage>
</organism>
<feature type="transmembrane region" description="Helical" evidence="1">
    <location>
        <begin position="43"/>
        <end position="67"/>
    </location>
</feature>
<proteinExistence type="predicted"/>
<feature type="transmembrane region" description="Helical" evidence="1">
    <location>
        <begin position="12"/>
        <end position="31"/>
    </location>
</feature>
<reference evidence="2" key="3">
    <citation type="submission" date="2025-09" db="UniProtKB">
        <authorList>
            <consortium name="Ensembl"/>
        </authorList>
    </citation>
    <scope>IDENTIFICATION</scope>
</reference>
<keyword evidence="1" id="KW-0472">Membrane</keyword>
<dbReference type="Ensembl" id="ENSPFOT00000023661.1">
    <property type="protein sequence ID" value="ENSPFOP00000028204.1"/>
    <property type="gene ID" value="ENSPFOG00000021860.1"/>
</dbReference>